<dbReference type="InterPro" id="IPR050624">
    <property type="entry name" value="HTH-type_Tx_Regulator"/>
</dbReference>
<dbReference type="EMBL" id="CP101527">
    <property type="protein sequence ID" value="UZW76441.1"/>
    <property type="molecule type" value="Genomic_DNA"/>
</dbReference>
<dbReference type="Gene3D" id="1.10.357.10">
    <property type="entry name" value="Tetracycline Repressor, domain 2"/>
    <property type="match status" value="1"/>
</dbReference>
<dbReference type="InterPro" id="IPR023772">
    <property type="entry name" value="DNA-bd_HTH_TetR-type_CS"/>
</dbReference>
<evidence type="ECO:0000259" key="3">
    <source>
        <dbReference type="PROSITE" id="PS50977"/>
    </source>
</evidence>
<keyword evidence="5" id="KW-1185">Reference proteome</keyword>
<dbReference type="PRINTS" id="PR00455">
    <property type="entry name" value="HTHTETR"/>
</dbReference>
<evidence type="ECO:0000313" key="5">
    <source>
        <dbReference type="Proteomes" id="UP001164472"/>
    </source>
</evidence>
<dbReference type="RefSeq" id="WP_251811816.1">
    <property type="nucleotide sequence ID" value="NZ_CP101527.1"/>
</dbReference>
<evidence type="ECO:0000256" key="1">
    <source>
        <dbReference type="ARBA" id="ARBA00023125"/>
    </source>
</evidence>
<dbReference type="InterPro" id="IPR036271">
    <property type="entry name" value="Tet_transcr_reg_TetR-rel_C_sf"/>
</dbReference>
<gene>
    <name evidence="4" type="ORF">NNL22_07585</name>
</gene>
<sequence>MIKENLGKREQNRINNRKAIISAARECFSEKGYDQVTVRDIIRRTGLASGTFYNYFEDKQSIFSALLSDYIERLSSHLLELRKSSDSLESFIHSTYLAVFTAISEDPVVYQLAHTNNRVIRELFGESIIGTNIATLENDIEDAIQRGVIPQIDTTLLSAAFFGVAYEIGLRVANTSMPNPAQAAKFATGLFMGGIKEITATTLHSETAS</sequence>
<feature type="DNA-binding region" description="H-T-H motif" evidence="2">
    <location>
        <begin position="37"/>
        <end position="56"/>
    </location>
</feature>
<dbReference type="AlphaFoldDB" id="A0A9E8HNZ2"/>
<dbReference type="Proteomes" id="UP001164472">
    <property type="component" value="Chromosome"/>
</dbReference>
<dbReference type="PROSITE" id="PS50977">
    <property type="entry name" value="HTH_TETR_2"/>
    <property type="match status" value="1"/>
</dbReference>
<dbReference type="SUPFAM" id="SSF46689">
    <property type="entry name" value="Homeodomain-like"/>
    <property type="match status" value="1"/>
</dbReference>
<evidence type="ECO:0000256" key="2">
    <source>
        <dbReference type="PROSITE-ProRule" id="PRU00335"/>
    </source>
</evidence>
<feature type="domain" description="HTH tetR-type" evidence="3">
    <location>
        <begin position="14"/>
        <end position="74"/>
    </location>
</feature>
<evidence type="ECO:0000313" key="4">
    <source>
        <dbReference type="EMBL" id="UZW76441.1"/>
    </source>
</evidence>
<proteinExistence type="predicted"/>
<dbReference type="GO" id="GO:0003677">
    <property type="term" value="F:DNA binding"/>
    <property type="evidence" value="ECO:0007669"/>
    <property type="project" value="UniProtKB-UniRule"/>
</dbReference>
<name>A0A9E8HNZ2_9ALTE</name>
<dbReference type="PROSITE" id="PS01081">
    <property type="entry name" value="HTH_TETR_1"/>
    <property type="match status" value="1"/>
</dbReference>
<protein>
    <submittedName>
        <fullName evidence="4">TetR/AcrR family transcriptional regulator</fullName>
    </submittedName>
</protein>
<dbReference type="InterPro" id="IPR009057">
    <property type="entry name" value="Homeodomain-like_sf"/>
</dbReference>
<reference evidence="4" key="1">
    <citation type="submission" date="2022-07" db="EMBL/GenBank/DDBJ databases">
        <title>Alkalimarinus sp. nov., isolated from gut of a Alitta virens.</title>
        <authorList>
            <person name="Yang A.I."/>
            <person name="Shin N.-R."/>
        </authorList>
    </citation>
    <scope>NUCLEOTIDE SEQUENCE</scope>
    <source>
        <strain evidence="4">FA028</strain>
    </source>
</reference>
<dbReference type="SUPFAM" id="SSF48498">
    <property type="entry name" value="Tetracyclin repressor-like, C-terminal domain"/>
    <property type="match status" value="1"/>
</dbReference>
<keyword evidence="1 2" id="KW-0238">DNA-binding</keyword>
<dbReference type="KEGG" id="asem:NNL22_07585"/>
<dbReference type="PANTHER" id="PTHR43479:SF11">
    <property type="entry name" value="ACREF_ENVCD OPERON REPRESSOR-RELATED"/>
    <property type="match status" value="1"/>
</dbReference>
<dbReference type="Pfam" id="PF00440">
    <property type="entry name" value="TetR_N"/>
    <property type="match status" value="1"/>
</dbReference>
<accession>A0A9E8HNZ2</accession>
<dbReference type="PANTHER" id="PTHR43479">
    <property type="entry name" value="ACREF/ENVCD OPERON REPRESSOR-RELATED"/>
    <property type="match status" value="1"/>
</dbReference>
<dbReference type="InterPro" id="IPR001647">
    <property type="entry name" value="HTH_TetR"/>
</dbReference>
<organism evidence="4 5">
    <name type="scientific">Alkalimarinus sediminis</name>
    <dbReference type="NCBI Taxonomy" id="1632866"/>
    <lineage>
        <taxon>Bacteria</taxon>
        <taxon>Pseudomonadati</taxon>
        <taxon>Pseudomonadota</taxon>
        <taxon>Gammaproteobacteria</taxon>
        <taxon>Alteromonadales</taxon>
        <taxon>Alteromonadaceae</taxon>
        <taxon>Alkalimarinus</taxon>
    </lineage>
</organism>